<keyword evidence="3" id="KW-0813">Transport</keyword>
<sequence>MAHSELTQKDRAFAASAGVSATPATTPPQTPRHGSTADIESTTKFELPRSAYYIIFVEGCERFCFYGLKTVLLLYFMHFLSLNKDTSTAGYHLFSSACYLTPIIGAIISDGFIGRYSTILYLSFVYLLGTVVLTLTAIPQIGGRNLAGPIIGLSLIALGTGGIKPCVSAFGADQISMANPKQLSRFFAFFYFAINFGSLISTLLTPILRSKVSCFGYDCYSLAFGIPAILMLISIIIFIIGTPLYKRIPPKENIIVKFIAIILRAIRNTFSGSSSGRREHWLYRADDKYSADDIEDVRSVLRVCLLFTPIPVFYALFDQSGSRWTYQATLMNGSLGPFGTIQPDQMQALNSLFVLLFIPLFEEVIYPAFARCNLLIRPLQRMFCGLIIMMFAFIVAAMLQQAIDLKSNAMPVRRHTNIYNGYNCTITMNTTLKIDPREVAPISCTKLLQEGLVLTSTCNGAFVHFQLATDEICPSILIISELNDESRGQMMGVTSLSNSLSNQRGVKEFALLRMVSLDGKQTKIQTIPNKYQYDIEKKLLPTAYQSVFPTDYRIEDLVSGKQSVKLFDVHTTAVYTALLYTTDDNKLHTVLFEDVPPFTVHILWQTVQYALMTSAEMLVSITGLVFAYSQAPKRYKSVIMSAWLLTSAIGDLIVVFVAEARMIKDQALEFVFFAILMAFATFIFGFLAIHYKDRNPRADEADEDQQLILDKNTSEPDQLIQ</sequence>
<feature type="transmembrane region" description="Helical" evidence="10">
    <location>
        <begin position="89"/>
        <end position="108"/>
    </location>
</feature>
<feature type="transmembrane region" description="Helical" evidence="10">
    <location>
        <begin position="382"/>
        <end position="403"/>
    </location>
</feature>
<proteinExistence type="inferred from homology"/>
<keyword evidence="8 10" id="KW-0472">Membrane</keyword>
<evidence type="ECO:0000256" key="6">
    <source>
        <dbReference type="ARBA" id="ARBA00022927"/>
    </source>
</evidence>
<comment type="caution">
    <text evidence="11">The sequence shown here is derived from an EMBL/GenBank/DDBJ whole genome shotgun (WGS) entry which is preliminary data.</text>
</comment>
<comment type="similarity">
    <text evidence="2">Belongs to the major facilitator superfamily. Proton-dependent oligopeptide transporter (POT/PTR) (TC 2.A.17) family.</text>
</comment>
<dbReference type="GO" id="GO:0016020">
    <property type="term" value="C:membrane"/>
    <property type="evidence" value="ECO:0007669"/>
    <property type="project" value="UniProtKB-SubCell"/>
</dbReference>
<keyword evidence="12" id="KW-1185">Reference proteome</keyword>
<evidence type="ECO:0000256" key="4">
    <source>
        <dbReference type="ARBA" id="ARBA00022692"/>
    </source>
</evidence>
<dbReference type="GO" id="GO:0022857">
    <property type="term" value="F:transmembrane transporter activity"/>
    <property type="evidence" value="ECO:0007669"/>
    <property type="project" value="InterPro"/>
</dbReference>
<evidence type="ECO:0000256" key="1">
    <source>
        <dbReference type="ARBA" id="ARBA00004141"/>
    </source>
</evidence>
<keyword evidence="4 10" id="KW-0812">Transmembrane</keyword>
<dbReference type="GO" id="GO:0015031">
    <property type="term" value="P:protein transport"/>
    <property type="evidence" value="ECO:0007669"/>
    <property type="project" value="UniProtKB-KW"/>
</dbReference>
<dbReference type="InterPro" id="IPR000109">
    <property type="entry name" value="POT_fam"/>
</dbReference>
<feature type="transmembrane region" description="Helical" evidence="10">
    <location>
        <begin position="63"/>
        <end position="83"/>
    </location>
</feature>
<keyword evidence="7 10" id="KW-1133">Transmembrane helix</keyword>
<feature type="transmembrane region" description="Helical" evidence="10">
    <location>
        <begin position="352"/>
        <end position="370"/>
    </location>
</feature>
<dbReference type="Proteomes" id="UP000663832">
    <property type="component" value="Unassembled WGS sequence"/>
</dbReference>
<feature type="transmembrane region" description="Helical" evidence="10">
    <location>
        <begin position="188"/>
        <end position="208"/>
    </location>
</feature>
<dbReference type="PANTHER" id="PTHR11654">
    <property type="entry name" value="OLIGOPEPTIDE TRANSPORTER-RELATED"/>
    <property type="match status" value="1"/>
</dbReference>
<dbReference type="Pfam" id="PF00854">
    <property type="entry name" value="PTR2"/>
    <property type="match status" value="2"/>
</dbReference>
<dbReference type="CDD" id="cd17347">
    <property type="entry name" value="MFS_SLC15A1_2_like"/>
    <property type="match status" value="1"/>
</dbReference>
<dbReference type="FunFam" id="1.20.1250.20:FF:000049">
    <property type="entry name" value="Solute carrier family 15 member 2"/>
    <property type="match status" value="1"/>
</dbReference>
<protein>
    <submittedName>
        <fullName evidence="11">Uncharacterized protein</fullName>
    </submittedName>
</protein>
<feature type="transmembrane region" description="Helical" evidence="10">
    <location>
        <begin position="299"/>
        <end position="317"/>
    </location>
</feature>
<feature type="transmembrane region" description="Helical" evidence="10">
    <location>
        <begin position="609"/>
        <end position="628"/>
    </location>
</feature>
<feature type="transmembrane region" description="Helical" evidence="10">
    <location>
        <begin position="670"/>
        <end position="689"/>
    </location>
</feature>
<feature type="transmembrane region" description="Helical" evidence="10">
    <location>
        <begin position="640"/>
        <end position="658"/>
    </location>
</feature>
<evidence type="ECO:0000313" key="12">
    <source>
        <dbReference type="Proteomes" id="UP000663832"/>
    </source>
</evidence>
<dbReference type="InterPro" id="IPR036259">
    <property type="entry name" value="MFS_trans_sf"/>
</dbReference>
<organism evidence="11 12">
    <name type="scientific">Adineta steineri</name>
    <dbReference type="NCBI Taxonomy" id="433720"/>
    <lineage>
        <taxon>Eukaryota</taxon>
        <taxon>Metazoa</taxon>
        <taxon>Spiralia</taxon>
        <taxon>Gnathifera</taxon>
        <taxon>Rotifera</taxon>
        <taxon>Eurotatoria</taxon>
        <taxon>Bdelloidea</taxon>
        <taxon>Adinetida</taxon>
        <taxon>Adinetidae</taxon>
        <taxon>Adineta</taxon>
    </lineage>
</organism>
<comment type="subcellular location">
    <subcellularLocation>
        <location evidence="1">Membrane</location>
        <topology evidence="1">Multi-pass membrane protein</topology>
    </subcellularLocation>
</comment>
<evidence type="ECO:0000256" key="3">
    <source>
        <dbReference type="ARBA" id="ARBA00022448"/>
    </source>
</evidence>
<gene>
    <name evidence="11" type="ORF">QVE165_LOCUS14034</name>
</gene>
<evidence type="ECO:0000256" key="8">
    <source>
        <dbReference type="ARBA" id="ARBA00023136"/>
    </source>
</evidence>
<keyword evidence="5" id="KW-0571">Peptide transport</keyword>
<evidence type="ECO:0000256" key="9">
    <source>
        <dbReference type="SAM" id="MobiDB-lite"/>
    </source>
</evidence>
<dbReference type="EMBL" id="CAJNOM010000073">
    <property type="protein sequence ID" value="CAF0984273.1"/>
    <property type="molecule type" value="Genomic_DNA"/>
</dbReference>
<evidence type="ECO:0000256" key="2">
    <source>
        <dbReference type="ARBA" id="ARBA00005982"/>
    </source>
</evidence>
<feature type="transmembrane region" description="Helical" evidence="10">
    <location>
        <begin position="120"/>
        <end position="141"/>
    </location>
</feature>
<evidence type="ECO:0000256" key="7">
    <source>
        <dbReference type="ARBA" id="ARBA00022989"/>
    </source>
</evidence>
<dbReference type="InterPro" id="IPR018456">
    <property type="entry name" value="PTR2_symporter_CS"/>
</dbReference>
<evidence type="ECO:0000256" key="5">
    <source>
        <dbReference type="ARBA" id="ARBA00022856"/>
    </source>
</evidence>
<evidence type="ECO:0000256" key="10">
    <source>
        <dbReference type="SAM" id="Phobius"/>
    </source>
</evidence>
<dbReference type="PROSITE" id="PS01022">
    <property type="entry name" value="PTR2_1"/>
    <property type="match status" value="1"/>
</dbReference>
<dbReference type="Gene3D" id="1.20.1250.20">
    <property type="entry name" value="MFS general substrate transporter like domains"/>
    <property type="match status" value="2"/>
</dbReference>
<feature type="transmembrane region" description="Helical" evidence="10">
    <location>
        <begin position="220"/>
        <end position="241"/>
    </location>
</feature>
<dbReference type="OrthoDB" id="205993at2759"/>
<name>A0A814FKL6_9BILA</name>
<feature type="transmembrane region" description="Helical" evidence="10">
    <location>
        <begin position="147"/>
        <end position="167"/>
    </location>
</feature>
<reference evidence="11" key="1">
    <citation type="submission" date="2021-02" db="EMBL/GenBank/DDBJ databases">
        <authorList>
            <person name="Nowell W R."/>
        </authorList>
    </citation>
    <scope>NUCLEOTIDE SEQUENCE</scope>
</reference>
<dbReference type="AlphaFoldDB" id="A0A814FKL6"/>
<accession>A0A814FKL6</accession>
<dbReference type="GO" id="GO:0006857">
    <property type="term" value="P:oligopeptide transport"/>
    <property type="evidence" value="ECO:0007669"/>
    <property type="project" value="InterPro"/>
</dbReference>
<feature type="region of interest" description="Disordered" evidence="9">
    <location>
        <begin position="16"/>
        <end position="38"/>
    </location>
</feature>
<evidence type="ECO:0000313" key="11">
    <source>
        <dbReference type="EMBL" id="CAF0984273.1"/>
    </source>
</evidence>
<dbReference type="SUPFAM" id="SSF103473">
    <property type="entry name" value="MFS general substrate transporter"/>
    <property type="match status" value="1"/>
</dbReference>
<keyword evidence="6" id="KW-0653">Protein transport</keyword>